<proteinExistence type="predicted"/>
<name>A0AAD0F3P1_9FUSO</name>
<feature type="coiled-coil region" evidence="1">
    <location>
        <begin position="374"/>
        <end position="401"/>
    </location>
</feature>
<gene>
    <name evidence="2" type="ORF">CTM86_01910</name>
</gene>
<protein>
    <recommendedName>
        <fullName evidence="4">ParB/Sulfiredoxin domain-containing protein</fullName>
    </recommendedName>
</protein>
<dbReference type="EMBL" id="CP024702">
    <property type="protein sequence ID" value="ATV65427.1"/>
    <property type="molecule type" value="Genomic_DNA"/>
</dbReference>
<sequence length="407" mass="47349">MNLLENGLVEKFIFKTENKKRLVIGNIPKDYPVYRIRLDKLFYNDQNDRISTWISEYKLKNNIDKIDYSDRESYNKIIHGFITDSNSDAMKKTQQNIEAIGQIEAGVVLADGRIIDGNRRFTCLRNIQEKNKEVQYFEAVILDYSIEHNEKQIKMLELMLQHGVDEKVGYSPIERLVGIYHDIVETKLLTIAEYAKSINDTEKNIAMEVEKAKLLAEFLEFINADKQFHLARDLELVDPLKELHSMLKKINDEETKDDLKNAVFSQFICKPVGDLTRYTRKIKDIANNPKHLKDYLEEQLPIVEKVCDNLEEVDQLTDKKIGEIGENKEIKEDFSRITEKYVSRVAGDITRNAPLRSVEKACNALDEIDLRILHKLKDEQIEDLTEKISTLEKILQKVKEEISGLQI</sequence>
<keyword evidence="1" id="KW-0175">Coiled coil</keyword>
<evidence type="ECO:0000256" key="1">
    <source>
        <dbReference type="SAM" id="Coils"/>
    </source>
</evidence>
<organism evidence="2 3">
    <name type="scientific">Fusobacterium pseudoperiodonticum</name>
    <dbReference type="NCBI Taxonomy" id="2663009"/>
    <lineage>
        <taxon>Bacteria</taxon>
        <taxon>Fusobacteriati</taxon>
        <taxon>Fusobacteriota</taxon>
        <taxon>Fusobacteriia</taxon>
        <taxon>Fusobacteriales</taxon>
        <taxon>Fusobacteriaceae</taxon>
        <taxon>Fusobacterium</taxon>
    </lineage>
</organism>
<evidence type="ECO:0000313" key="2">
    <source>
        <dbReference type="EMBL" id="ATV65427.1"/>
    </source>
</evidence>
<dbReference type="RefSeq" id="WP_099990225.1">
    <property type="nucleotide sequence ID" value="NZ_CP024702.1"/>
</dbReference>
<dbReference type="Proteomes" id="UP000231749">
    <property type="component" value="Chromosome"/>
</dbReference>
<accession>A0AAD0F3P1</accession>
<reference evidence="3" key="1">
    <citation type="submission" date="2017-11" db="EMBL/GenBank/DDBJ databases">
        <title>Genome sequencing of Fusobacterium periodonticum KCOM 1282.</title>
        <authorList>
            <person name="Kook J.-K."/>
            <person name="Park S.-N."/>
            <person name="Lim Y.K."/>
        </authorList>
    </citation>
    <scope>NUCLEOTIDE SEQUENCE [LARGE SCALE GENOMIC DNA]</scope>
    <source>
        <strain evidence="3">KCOM 1282</strain>
    </source>
</reference>
<evidence type="ECO:0008006" key="4">
    <source>
        <dbReference type="Google" id="ProtNLM"/>
    </source>
</evidence>
<evidence type="ECO:0000313" key="3">
    <source>
        <dbReference type="Proteomes" id="UP000231749"/>
    </source>
</evidence>
<dbReference type="AlphaFoldDB" id="A0AAD0F3P1"/>